<proteinExistence type="predicted"/>
<dbReference type="AlphaFoldDB" id="A0AAJ0FJ60"/>
<gene>
    <name evidence="3" type="ORF">QBC33DRAFT_555775</name>
</gene>
<organism evidence="3 4">
    <name type="scientific">Phialemonium atrogriseum</name>
    <dbReference type="NCBI Taxonomy" id="1093897"/>
    <lineage>
        <taxon>Eukaryota</taxon>
        <taxon>Fungi</taxon>
        <taxon>Dikarya</taxon>
        <taxon>Ascomycota</taxon>
        <taxon>Pezizomycotina</taxon>
        <taxon>Sordariomycetes</taxon>
        <taxon>Sordariomycetidae</taxon>
        <taxon>Cephalothecales</taxon>
        <taxon>Cephalothecaceae</taxon>
        <taxon>Phialemonium</taxon>
    </lineage>
</organism>
<evidence type="ECO:0000259" key="2">
    <source>
        <dbReference type="Pfam" id="PF20237"/>
    </source>
</evidence>
<evidence type="ECO:0000313" key="4">
    <source>
        <dbReference type="Proteomes" id="UP001244011"/>
    </source>
</evidence>
<keyword evidence="1" id="KW-0472">Membrane</keyword>
<reference evidence="3" key="1">
    <citation type="submission" date="2023-06" db="EMBL/GenBank/DDBJ databases">
        <title>Genome-scale phylogeny and comparative genomics of the fungal order Sordariales.</title>
        <authorList>
            <consortium name="Lawrence Berkeley National Laboratory"/>
            <person name="Hensen N."/>
            <person name="Bonometti L."/>
            <person name="Westerberg I."/>
            <person name="Brannstrom I.O."/>
            <person name="Guillou S."/>
            <person name="Cros-Aarteil S."/>
            <person name="Calhoun S."/>
            <person name="Haridas S."/>
            <person name="Kuo A."/>
            <person name="Mondo S."/>
            <person name="Pangilinan J."/>
            <person name="Riley R."/>
            <person name="Labutti K."/>
            <person name="Andreopoulos B."/>
            <person name="Lipzen A."/>
            <person name="Chen C."/>
            <person name="Yanf M."/>
            <person name="Daum C."/>
            <person name="Ng V."/>
            <person name="Clum A."/>
            <person name="Steindorff A."/>
            <person name="Ohm R."/>
            <person name="Martin F."/>
            <person name="Silar P."/>
            <person name="Natvig D."/>
            <person name="Lalanne C."/>
            <person name="Gautier V."/>
            <person name="Ament-Velasquez S.L."/>
            <person name="Kruys A."/>
            <person name="Hutchinson M.I."/>
            <person name="Powell A.J."/>
            <person name="Barry K."/>
            <person name="Miller A.N."/>
            <person name="Grigoriev I.V."/>
            <person name="Debuchy R."/>
            <person name="Gladieux P."/>
            <person name="Thoren M.H."/>
            <person name="Johannesson H."/>
        </authorList>
    </citation>
    <scope>NUCLEOTIDE SEQUENCE</scope>
    <source>
        <strain evidence="3">8032-3</strain>
    </source>
</reference>
<feature type="transmembrane region" description="Helical" evidence="1">
    <location>
        <begin position="208"/>
        <end position="230"/>
    </location>
</feature>
<dbReference type="Proteomes" id="UP001244011">
    <property type="component" value="Unassembled WGS sequence"/>
</dbReference>
<keyword evidence="4" id="KW-1185">Reference proteome</keyword>
<feature type="transmembrane region" description="Helical" evidence="1">
    <location>
        <begin position="266"/>
        <end position="285"/>
    </location>
</feature>
<dbReference type="GeneID" id="85312862"/>
<comment type="caution">
    <text evidence="3">The sequence shown here is derived from an EMBL/GenBank/DDBJ whole genome shotgun (WGS) entry which is preliminary data.</text>
</comment>
<dbReference type="InterPro" id="IPR046529">
    <property type="entry name" value="DUF6594"/>
</dbReference>
<evidence type="ECO:0000256" key="1">
    <source>
        <dbReference type="SAM" id="Phobius"/>
    </source>
</evidence>
<protein>
    <recommendedName>
        <fullName evidence="2">DUF6594 domain-containing protein</fullName>
    </recommendedName>
</protein>
<keyword evidence="1" id="KW-0812">Transmembrane</keyword>
<dbReference type="EMBL" id="MU839000">
    <property type="protein sequence ID" value="KAK1770291.1"/>
    <property type="molecule type" value="Genomic_DNA"/>
</dbReference>
<sequence>MEAAPGGSQGPGSGSDTAPVIGDDMSDIDLTSQTNLMGLAHVKTRHIPHNFHPVFESYAIRALEYSAFEVVGYIKKIRKIEAKQKSPISCQKYTKLQRKLYKKLCSALLFRYNLFIKAGLVLAHDVPQKASIDAVALWLSKKYPGGHEILRNTDPDDLRVLSSRRGTLDKFILNLPTTAIGSFLCRPFREEHSTADGLKVEGFNEAQLLRAGHAAMLALLCTALLVPTALLSYRVVSYPVGVGVVLGFCVVFIGMTLLMEPERPEIQVILVLAYGAIATTILSNFR</sequence>
<dbReference type="Pfam" id="PF20237">
    <property type="entry name" value="DUF6594"/>
    <property type="match status" value="1"/>
</dbReference>
<accession>A0AAJ0FJ60</accession>
<feature type="transmembrane region" description="Helical" evidence="1">
    <location>
        <begin position="236"/>
        <end position="259"/>
    </location>
</feature>
<feature type="domain" description="DUF6594" evidence="2">
    <location>
        <begin position="91"/>
        <end position="277"/>
    </location>
</feature>
<evidence type="ECO:0000313" key="3">
    <source>
        <dbReference type="EMBL" id="KAK1770291.1"/>
    </source>
</evidence>
<name>A0AAJ0FJ60_9PEZI</name>
<dbReference type="RefSeq" id="XP_060286504.1">
    <property type="nucleotide sequence ID" value="XM_060429675.1"/>
</dbReference>
<keyword evidence="1" id="KW-1133">Transmembrane helix</keyword>